<comment type="caution">
    <text evidence="2">The sequence shown here is derived from an EMBL/GenBank/DDBJ whole genome shotgun (WGS) entry which is preliminary data.</text>
</comment>
<proteinExistence type="predicted"/>
<dbReference type="InterPro" id="IPR013083">
    <property type="entry name" value="Znf_RING/FYVE/PHD"/>
</dbReference>
<dbReference type="EMBL" id="JABSTR010000005">
    <property type="protein sequence ID" value="KAH9370198.1"/>
    <property type="molecule type" value="Genomic_DNA"/>
</dbReference>
<dbReference type="VEuPathDB" id="VectorBase:HLOH_055450"/>
<dbReference type="PROSITE" id="PS50916">
    <property type="entry name" value="RABBD"/>
    <property type="match status" value="1"/>
</dbReference>
<dbReference type="GO" id="GO:0031267">
    <property type="term" value="F:small GTPase binding"/>
    <property type="evidence" value="ECO:0007669"/>
    <property type="project" value="InterPro"/>
</dbReference>
<name>A0A9J6FVN4_HAELO</name>
<accession>A0A9J6FVN4</accession>
<sequence>MGRRLNLSHLSQEECERILAVIQRDLELRARERERLGLVIPNRYLFSILPGRFIYCSHQSSRNSVSE</sequence>
<gene>
    <name evidence="2" type="ORF">HPB48_019367</name>
</gene>
<protein>
    <recommendedName>
        <fullName evidence="1">RabBD domain-containing protein</fullName>
    </recommendedName>
</protein>
<dbReference type="Gene3D" id="3.30.40.10">
    <property type="entry name" value="Zinc/RING finger domain, C3HC4 (zinc finger)"/>
    <property type="match status" value="1"/>
</dbReference>
<dbReference type="OrthoDB" id="10072397at2759"/>
<dbReference type="InterPro" id="IPR010911">
    <property type="entry name" value="Rab_BD"/>
</dbReference>
<evidence type="ECO:0000313" key="2">
    <source>
        <dbReference type="EMBL" id="KAH9370198.1"/>
    </source>
</evidence>
<evidence type="ECO:0000259" key="1">
    <source>
        <dbReference type="PROSITE" id="PS50916"/>
    </source>
</evidence>
<dbReference type="AlphaFoldDB" id="A0A9J6FVN4"/>
<feature type="domain" description="RabBD" evidence="1">
    <location>
        <begin position="4"/>
        <end position="57"/>
    </location>
</feature>
<evidence type="ECO:0000313" key="3">
    <source>
        <dbReference type="Proteomes" id="UP000821853"/>
    </source>
</evidence>
<dbReference type="Proteomes" id="UP000821853">
    <property type="component" value="Chromosome 3"/>
</dbReference>
<keyword evidence="3" id="KW-1185">Reference proteome</keyword>
<reference evidence="2 3" key="1">
    <citation type="journal article" date="2020" name="Cell">
        <title>Large-Scale Comparative Analyses of Tick Genomes Elucidate Their Genetic Diversity and Vector Capacities.</title>
        <authorList>
            <consortium name="Tick Genome and Microbiome Consortium (TIGMIC)"/>
            <person name="Jia N."/>
            <person name="Wang J."/>
            <person name="Shi W."/>
            <person name="Du L."/>
            <person name="Sun Y."/>
            <person name="Zhan W."/>
            <person name="Jiang J.F."/>
            <person name="Wang Q."/>
            <person name="Zhang B."/>
            <person name="Ji P."/>
            <person name="Bell-Sakyi L."/>
            <person name="Cui X.M."/>
            <person name="Yuan T.T."/>
            <person name="Jiang B.G."/>
            <person name="Yang W.F."/>
            <person name="Lam T.T."/>
            <person name="Chang Q.C."/>
            <person name="Ding S.J."/>
            <person name="Wang X.J."/>
            <person name="Zhu J.G."/>
            <person name="Ruan X.D."/>
            <person name="Zhao L."/>
            <person name="Wei J.T."/>
            <person name="Ye R.Z."/>
            <person name="Que T.C."/>
            <person name="Du C.H."/>
            <person name="Zhou Y.H."/>
            <person name="Cheng J.X."/>
            <person name="Dai P.F."/>
            <person name="Guo W.B."/>
            <person name="Han X.H."/>
            <person name="Huang E.J."/>
            <person name="Li L.F."/>
            <person name="Wei W."/>
            <person name="Gao Y.C."/>
            <person name="Liu J.Z."/>
            <person name="Shao H.Z."/>
            <person name="Wang X."/>
            <person name="Wang C.C."/>
            <person name="Yang T.C."/>
            <person name="Huo Q.B."/>
            <person name="Li W."/>
            <person name="Chen H.Y."/>
            <person name="Chen S.E."/>
            <person name="Zhou L.G."/>
            <person name="Ni X.B."/>
            <person name="Tian J.H."/>
            <person name="Sheng Y."/>
            <person name="Liu T."/>
            <person name="Pan Y.S."/>
            <person name="Xia L.Y."/>
            <person name="Li J."/>
            <person name="Zhao F."/>
            <person name="Cao W.C."/>
        </authorList>
    </citation>
    <scope>NUCLEOTIDE SEQUENCE [LARGE SCALE GENOMIC DNA]</scope>
    <source>
        <strain evidence="2">HaeL-2018</strain>
    </source>
</reference>
<organism evidence="2 3">
    <name type="scientific">Haemaphysalis longicornis</name>
    <name type="common">Bush tick</name>
    <dbReference type="NCBI Taxonomy" id="44386"/>
    <lineage>
        <taxon>Eukaryota</taxon>
        <taxon>Metazoa</taxon>
        <taxon>Ecdysozoa</taxon>
        <taxon>Arthropoda</taxon>
        <taxon>Chelicerata</taxon>
        <taxon>Arachnida</taxon>
        <taxon>Acari</taxon>
        <taxon>Parasitiformes</taxon>
        <taxon>Ixodida</taxon>
        <taxon>Ixodoidea</taxon>
        <taxon>Ixodidae</taxon>
        <taxon>Haemaphysalinae</taxon>
        <taxon>Haemaphysalis</taxon>
    </lineage>
</organism>
<dbReference type="OMA" id="YRINICN"/>
<dbReference type="GO" id="GO:0006886">
    <property type="term" value="P:intracellular protein transport"/>
    <property type="evidence" value="ECO:0007669"/>
    <property type="project" value="InterPro"/>
</dbReference>